<dbReference type="CDD" id="cd04730">
    <property type="entry name" value="NPD_like"/>
    <property type="match status" value="1"/>
</dbReference>
<dbReference type="FunFam" id="3.20.20.70:FF:000154">
    <property type="entry name" value="Probable nitronate monooxygenase"/>
    <property type="match status" value="1"/>
</dbReference>
<accession>A0A1I5WS50</accession>
<name>A0A1I5WS50_9BACI</name>
<comment type="catalytic activity">
    <reaction evidence="12">
        <text>3 propionate 3-nitronate + 3 O2 + H2O = 3 3-oxopropanoate + 2 nitrate + nitrite + H2O2 + 3 H(+)</text>
        <dbReference type="Rhea" id="RHEA:57332"/>
        <dbReference type="ChEBI" id="CHEBI:15377"/>
        <dbReference type="ChEBI" id="CHEBI:15378"/>
        <dbReference type="ChEBI" id="CHEBI:15379"/>
        <dbReference type="ChEBI" id="CHEBI:16240"/>
        <dbReference type="ChEBI" id="CHEBI:16301"/>
        <dbReference type="ChEBI" id="CHEBI:17632"/>
        <dbReference type="ChEBI" id="CHEBI:33190"/>
        <dbReference type="ChEBI" id="CHEBI:136067"/>
    </reaction>
</comment>
<keyword evidence="5" id="KW-0216">Detoxification</keyword>
<proteinExistence type="inferred from homology"/>
<evidence type="ECO:0000256" key="8">
    <source>
        <dbReference type="ARBA" id="ARBA00022741"/>
    </source>
</evidence>
<evidence type="ECO:0000313" key="13">
    <source>
        <dbReference type="EMBL" id="SFQ22569.1"/>
    </source>
</evidence>
<evidence type="ECO:0000256" key="6">
    <source>
        <dbReference type="ARBA" id="ARBA00022630"/>
    </source>
</evidence>
<evidence type="ECO:0000256" key="3">
    <source>
        <dbReference type="ARBA" id="ARBA00009881"/>
    </source>
</evidence>
<keyword evidence="10 13" id="KW-0503">Monooxygenase</keyword>
<dbReference type="RefSeq" id="WP_093338792.1">
    <property type="nucleotide sequence ID" value="NZ_FOXD01000022.1"/>
</dbReference>
<evidence type="ECO:0000256" key="10">
    <source>
        <dbReference type="ARBA" id="ARBA00023033"/>
    </source>
</evidence>
<evidence type="ECO:0000256" key="11">
    <source>
        <dbReference type="ARBA" id="ARBA00031155"/>
    </source>
</evidence>
<dbReference type="InterPro" id="IPR004136">
    <property type="entry name" value="NMO"/>
</dbReference>
<keyword evidence="7" id="KW-0288">FMN</keyword>
<dbReference type="AlphaFoldDB" id="A0A1I5WS50"/>
<dbReference type="InterPro" id="IPR013785">
    <property type="entry name" value="Aldolase_TIM"/>
</dbReference>
<evidence type="ECO:0000256" key="5">
    <source>
        <dbReference type="ARBA" id="ARBA00022575"/>
    </source>
</evidence>
<sequence length="354" mass="37734">MVWNDTALTREWNLPYPVIQAGMAGGVTTPELVTAVTQSGGLGMLGAGYMEAGQMKQAIKTIKENVSLFGVNVFVPESPEVTENEVEQANRLLQPYREALGIDAQQPVSSTSALYEKQLETVLQEKVLVCSFTFGLPGPDTVRELKKNKTTLIGTATTVEEAGLNEERGMDMVVVQGSEAGGHRGGFTSSGQDPVGTMALVPQVVDHIRIPVIASGGIMDGRGVLAALVLGASGVQMGTAFVTSEESGAHPLHKEAILNSSEEDMVITKAFSGKPARGVANSFSREMENGRDMFLPYPFQHQLTKAIRAQAAAAGQPEWMSLWSGQAPTLGRRVPAASIMSCIATQVEEQVQLF</sequence>
<comment type="function">
    <text evidence="2">Nitronate monooxygenase that uses molecular oxygen to catalyze the oxidative denitrification of alkyl nitronates. Acts on propionate 3-nitronate (P3N), the presumed physiological substrate. Probably functions in the detoxification of P3N, a metabolic poison produced by plants and fungi as a defense mechanism.</text>
</comment>
<dbReference type="SUPFAM" id="SSF51412">
    <property type="entry name" value="Inosine monophosphate dehydrogenase (IMPDH)"/>
    <property type="match status" value="1"/>
</dbReference>
<evidence type="ECO:0000313" key="14">
    <source>
        <dbReference type="Proteomes" id="UP000198892"/>
    </source>
</evidence>
<evidence type="ECO:0000256" key="12">
    <source>
        <dbReference type="ARBA" id="ARBA00049401"/>
    </source>
</evidence>
<evidence type="ECO:0000256" key="4">
    <source>
        <dbReference type="ARBA" id="ARBA00013457"/>
    </source>
</evidence>
<dbReference type="Gene3D" id="3.20.20.70">
    <property type="entry name" value="Aldolase class I"/>
    <property type="match status" value="1"/>
</dbReference>
<evidence type="ECO:0000256" key="1">
    <source>
        <dbReference type="ARBA" id="ARBA00001917"/>
    </source>
</evidence>
<dbReference type="GO" id="GO:0009636">
    <property type="term" value="P:response to toxic substance"/>
    <property type="evidence" value="ECO:0007669"/>
    <property type="project" value="UniProtKB-KW"/>
</dbReference>
<reference evidence="14" key="1">
    <citation type="submission" date="2016-10" db="EMBL/GenBank/DDBJ databases">
        <authorList>
            <person name="Varghese N."/>
            <person name="Submissions S."/>
        </authorList>
    </citation>
    <scope>NUCLEOTIDE SEQUENCE [LARGE SCALE GENOMIC DNA]</scope>
    <source>
        <strain evidence="14">S7</strain>
    </source>
</reference>
<keyword evidence="14" id="KW-1185">Reference proteome</keyword>
<organism evidence="13 14">
    <name type="scientific">Salibacterium halotolerans</name>
    <dbReference type="NCBI Taxonomy" id="1884432"/>
    <lineage>
        <taxon>Bacteria</taxon>
        <taxon>Bacillati</taxon>
        <taxon>Bacillota</taxon>
        <taxon>Bacilli</taxon>
        <taxon>Bacillales</taxon>
        <taxon>Bacillaceae</taxon>
    </lineage>
</organism>
<dbReference type="Pfam" id="PF03060">
    <property type="entry name" value="NMO"/>
    <property type="match status" value="1"/>
</dbReference>
<protein>
    <recommendedName>
        <fullName evidence="4">Probable nitronate monooxygenase</fullName>
    </recommendedName>
    <alternativeName>
        <fullName evidence="11">Propionate 3-nitronate monooxygenase</fullName>
    </alternativeName>
</protein>
<dbReference type="GO" id="GO:0000166">
    <property type="term" value="F:nucleotide binding"/>
    <property type="evidence" value="ECO:0007669"/>
    <property type="project" value="UniProtKB-KW"/>
</dbReference>
<gene>
    <name evidence="13" type="ORF">SAMN05518683_12228</name>
</gene>
<dbReference type="STRING" id="1884432.SAMN05518683_12228"/>
<dbReference type="OrthoDB" id="9778912at2"/>
<dbReference type="PANTHER" id="PTHR42747">
    <property type="entry name" value="NITRONATE MONOOXYGENASE-RELATED"/>
    <property type="match status" value="1"/>
</dbReference>
<evidence type="ECO:0000256" key="2">
    <source>
        <dbReference type="ARBA" id="ARBA00003535"/>
    </source>
</evidence>
<keyword evidence="9" id="KW-0560">Oxidoreductase</keyword>
<comment type="cofactor">
    <cofactor evidence="1">
        <name>FMN</name>
        <dbReference type="ChEBI" id="CHEBI:58210"/>
    </cofactor>
</comment>
<dbReference type="GO" id="GO:0018580">
    <property type="term" value="F:nitronate monooxygenase activity"/>
    <property type="evidence" value="ECO:0007669"/>
    <property type="project" value="InterPro"/>
</dbReference>
<evidence type="ECO:0000256" key="7">
    <source>
        <dbReference type="ARBA" id="ARBA00022643"/>
    </source>
</evidence>
<dbReference type="Proteomes" id="UP000198892">
    <property type="component" value="Unassembled WGS sequence"/>
</dbReference>
<dbReference type="PANTHER" id="PTHR42747:SF3">
    <property type="entry name" value="NITRONATE MONOOXYGENASE-RELATED"/>
    <property type="match status" value="1"/>
</dbReference>
<evidence type="ECO:0000256" key="9">
    <source>
        <dbReference type="ARBA" id="ARBA00023002"/>
    </source>
</evidence>
<comment type="similarity">
    <text evidence="3">Belongs to the nitronate monooxygenase family. NMO class I subfamily.</text>
</comment>
<dbReference type="EMBL" id="FOXD01000022">
    <property type="protein sequence ID" value="SFQ22569.1"/>
    <property type="molecule type" value="Genomic_DNA"/>
</dbReference>
<keyword evidence="8" id="KW-0547">Nucleotide-binding</keyword>
<keyword evidence="6" id="KW-0285">Flavoprotein</keyword>